<gene>
    <name evidence="5" type="ORF">ENSA5_54330</name>
</gene>
<keyword evidence="1" id="KW-0802">TPR repeat</keyword>
<dbReference type="SUPFAM" id="SSF48452">
    <property type="entry name" value="TPR-like"/>
    <property type="match status" value="1"/>
</dbReference>
<evidence type="ECO:0008006" key="7">
    <source>
        <dbReference type="Google" id="ProtNLM"/>
    </source>
</evidence>
<protein>
    <recommendedName>
        <fullName evidence="7">Tetratricopeptide repeat protein</fullName>
    </recommendedName>
</protein>
<evidence type="ECO:0000256" key="1">
    <source>
        <dbReference type="PROSITE-ProRule" id="PRU00339"/>
    </source>
</evidence>
<evidence type="ECO:0000256" key="4">
    <source>
        <dbReference type="SAM" id="SignalP"/>
    </source>
</evidence>
<sequence>MALAFVVLAGALVGPSLVATPPPLAAELAVGVSAELGPSPHAHQAEPSPDVDEPAPDVDVSAAAKQAFDEGLAAVSSGEFEAAVSSFERAYELRPHPVTLFNLALALERAGRLPEAWGLFDDVIDIVESSAERREVRRHMRAIESEIAIVDVEARPQQRLCIDGLEMPGGDTNDYRLAVEPGRHELLLDEHAFAVDFEPGDRRVLLLDKADELVGSRRKSALMPAMLGTSIGTGGLAFVLGIGAAAAKDDLTQTGLAIGSATSAGLAIAAGVVALLIETRTISETPRERSSDSQACPGSPELERRLDLQIGPTLGRPVEFAATPLPTPLPTSLTANIEFPHPRGIQPPRGEI</sequence>
<feature type="repeat" description="TPR" evidence="1">
    <location>
        <begin position="64"/>
        <end position="97"/>
    </location>
</feature>
<name>A0A2S9XFE0_9BACT</name>
<dbReference type="EMBL" id="PVNK01000238">
    <property type="protein sequence ID" value="PRP91557.1"/>
    <property type="molecule type" value="Genomic_DNA"/>
</dbReference>
<dbReference type="Gene3D" id="1.25.40.10">
    <property type="entry name" value="Tetratricopeptide repeat domain"/>
    <property type="match status" value="1"/>
</dbReference>
<dbReference type="InterPro" id="IPR019734">
    <property type="entry name" value="TPR_rpt"/>
</dbReference>
<keyword evidence="3" id="KW-0812">Transmembrane</keyword>
<keyword evidence="3" id="KW-0472">Membrane</keyword>
<comment type="caution">
    <text evidence="5">The sequence shown here is derived from an EMBL/GenBank/DDBJ whole genome shotgun (WGS) entry which is preliminary data.</text>
</comment>
<evidence type="ECO:0000256" key="3">
    <source>
        <dbReference type="SAM" id="Phobius"/>
    </source>
</evidence>
<dbReference type="PROSITE" id="PS50005">
    <property type="entry name" value="TPR"/>
    <property type="match status" value="1"/>
</dbReference>
<dbReference type="Proteomes" id="UP000237968">
    <property type="component" value="Unassembled WGS sequence"/>
</dbReference>
<feature type="signal peptide" evidence="4">
    <location>
        <begin position="1"/>
        <end position="25"/>
    </location>
</feature>
<dbReference type="Pfam" id="PF13432">
    <property type="entry name" value="TPR_16"/>
    <property type="match status" value="1"/>
</dbReference>
<feature type="transmembrane region" description="Helical" evidence="3">
    <location>
        <begin position="221"/>
        <end position="244"/>
    </location>
</feature>
<feature type="region of interest" description="Disordered" evidence="2">
    <location>
        <begin position="329"/>
        <end position="352"/>
    </location>
</feature>
<organism evidence="5 6">
    <name type="scientific">Enhygromyxa salina</name>
    <dbReference type="NCBI Taxonomy" id="215803"/>
    <lineage>
        <taxon>Bacteria</taxon>
        <taxon>Pseudomonadati</taxon>
        <taxon>Myxococcota</taxon>
        <taxon>Polyangia</taxon>
        <taxon>Nannocystales</taxon>
        <taxon>Nannocystaceae</taxon>
        <taxon>Enhygromyxa</taxon>
    </lineage>
</organism>
<keyword evidence="4" id="KW-0732">Signal</keyword>
<keyword evidence="3" id="KW-1133">Transmembrane helix</keyword>
<feature type="transmembrane region" description="Helical" evidence="3">
    <location>
        <begin position="256"/>
        <end position="277"/>
    </location>
</feature>
<dbReference type="AlphaFoldDB" id="A0A2S9XFE0"/>
<evidence type="ECO:0000313" key="6">
    <source>
        <dbReference type="Proteomes" id="UP000237968"/>
    </source>
</evidence>
<dbReference type="OrthoDB" id="5495376at2"/>
<reference evidence="5 6" key="1">
    <citation type="submission" date="2018-03" db="EMBL/GenBank/DDBJ databases">
        <title>Draft Genome Sequences of the Obligatory Marine Myxobacteria Enhygromyxa salina SWB005.</title>
        <authorList>
            <person name="Poehlein A."/>
            <person name="Moghaddam J.A."/>
            <person name="Harms H."/>
            <person name="Alanjari M."/>
            <person name="Koenig G.M."/>
            <person name="Daniel R."/>
            <person name="Schaeberle T.F."/>
        </authorList>
    </citation>
    <scope>NUCLEOTIDE SEQUENCE [LARGE SCALE GENOMIC DNA]</scope>
    <source>
        <strain evidence="5 6">SWB005</strain>
    </source>
</reference>
<feature type="chain" id="PRO_5015541198" description="Tetratricopeptide repeat protein" evidence="4">
    <location>
        <begin position="26"/>
        <end position="352"/>
    </location>
</feature>
<dbReference type="RefSeq" id="WP_106394645.1">
    <property type="nucleotide sequence ID" value="NZ_PVNK01000238.1"/>
</dbReference>
<keyword evidence="6" id="KW-1185">Reference proteome</keyword>
<evidence type="ECO:0000313" key="5">
    <source>
        <dbReference type="EMBL" id="PRP91557.1"/>
    </source>
</evidence>
<evidence type="ECO:0000256" key="2">
    <source>
        <dbReference type="SAM" id="MobiDB-lite"/>
    </source>
</evidence>
<dbReference type="InterPro" id="IPR011990">
    <property type="entry name" value="TPR-like_helical_dom_sf"/>
</dbReference>
<feature type="region of interest" description="Disordered" evidence="2">
    <location>
        <begin position="36"/>
        <end position="57"/>
    </location>
</feature>
<proteinExistence type="predicted"/>
<accession>A0A2S9XFE0</accession>